<evidence type="ECO:0000313" key="2">
    <source>
        <dbReference type="Proteomes" id="UP000287394"/>
    </source>
</evidence>
<reference evidence="1 2" key="1">
    <citation type="journal article" date="2019" name="Int. J. Syst. Evol. Microbiol.">
        <title>Capsulimonas corticalis gen. nov., sp. nov., an aerobic capsulated bacterium, of a novel bacterial order, Capsulimonadales ord. nov., of the class Armatimonadia of the phylum Armatimonadetes.</title>
        <authorList>
            <person name="Li J."/>
            <person name="Kudo C."/>
            <person name="Tonouchi A."/>
        </authorList>
    </citation>
    <scope>NUCLEOTIDE SEQUENCE [LARGE SCALE GENOMIC DNA]</scope>
    <source>
        <strain evidence="1 2">AX-7</strain>
    </source>
</reference>
<name>A0A402CZG4_9BACT</name>
<keyword evidence="2" id="KW-1185">Reference proteome</keyword>
<sequence>MNMMNLTTTPNQYQPTKTLRTTCVLSHTRVSLDSPTEAPAAAKPLYRPSLVVAGAVEEQIVTAGSPALLGAPPAPSDPDLTWRRSLRKGDEIAFEIMDINEWWQSFRSIDRIERGRIYAGGFAFDIETGIERRRGKAAFRLVRPTAEGKRLLRRHEMISAIRKVDMEKLDDDELHAIAHLCGLVKSEPAPRAEEELTWRRSLKAGDEIAVVHHEDGDKSYKIDTIYSVTSETICDSVDPWLAFRYSIETGRLLCNLNPEPCPKGCTECGELYSITKPTPEIREQIRLAKLLRQYLGLPFLSVRQLRAIAVIGEIDTNAEVE</sequence>
<dbReference type="KEGG" id="ccot:CCAX7_14710"/>
<proteinExistence type="predicted"/>
<dbReference type="Proteomes" id="UP000287394">
    <property type="component" value="Chromosome"/>
</dbReference>
<evidence type="ECO:0000313" key="1">
    <source>
        <dbReference type="EMBL" id="BDI29420.1"/>
    </source>
</evidence>
<protein>
    <submittedName>
        <fullName evidence="1">Uncharacterized protein</fullName>
    </submittedName>
</protein>
<dbReference type="AlphaFoldDB" id="A0A402CZG4"/>
<gene>
    <name evidence="1" type="ORF">CCAX7_14710</name>
</gene>
<dbReference type="EMBL" id="AP025739">
    <property type="protein sequence ID" value="BDI29420.1"/>
    <property type="molecule type" value="Genomic_DNA"/>
</dbReference>
<organism evidence="1 2">
    <name type="scientific">Capsulimonas corticalis</name>
    <dbReference type="NCBI Taxonomy" id="2219043"/>
    <lineage>
        <taxon>Bacteria</taxon>
        <taxon>Bacillati</taxon>
        <taxon>Armatimonadota</taxon>
        <taxon>Armatimonadia</taxon>
        <taxon>Capsulimonadales</taxon>
        <taxon>Capsulimonadaceae</taxon>
        <taxon>Capsulimonas</taxon>
    </lineage>
</organism>
<accession>A0A402CZG4</accession>